<sequence>MAEYTVEATYGAMAGAAMFQAEDRGIQEGTTRPEVDVRRAPWWWVRGLQRTGRLPLLLGILGLDAFALLTRAQYPEADVPFWVFLLLPLTVAAVVVAVRGSWFACRLARTARRKTGAHVRYVLLHSHTSAAPWLVFFPGHGEEEAEPLGALKLSYGPVRHYYRDLPAAVGTAELSGEVRDGSVVVPWIGDRPVWPTDFFRELVPEDHGQIEFLSELTAHKPFRGQA</sequence>
<keyword evidence="1" id="KW-1133">Transmembrane helix</keyword>
<dbReference type="EMBL" id="JBIHMK010000134">
    <property type="protein sequence ID" value="MFH0251399.1"/>
    <property type="molecule type" value="Genomic_DNA"/>
</dbReference>
<gene>
    <name evidence="2" type="ORF">ACG5V6_24675</name>
</gene>
<evidence type="ECO:0000313" key="3">
    <source>
        <dbReference type="Proteomes" id="UP001607069"/>
    </source>
</evidence>
<organism evidence="2 3">
    <name type="scientific">Streptomyces chitinivorans</name>
    <dbReference type="NCBI Taxonomy" id="1257027"/>
    <lineage>
        <taxon>Bacteria</taxon>
        <taxon>Bacillati</taxon>
        <taxon>Actinomycetota</taxon>
        <taxon>Actinomycetes</taxon>
        <taxon>Kitasatosporales</taxon>
        <taxon>Streptomycetaceae</taxon>
        <taxon>Streptomyces</taxon>
    </lineage>
</organism>
<keyword evidence="1" id="KW-0472">Membrane</keyword>
<protein>
    <submittedName>
        <fullName evidence="2">Uncharacterized protein</fullName>
    </submittedName>
</protein>
<keyword evidence="3" id="KW-1185">Reference proteome</keyword>
<feature type="transmembrane region" description="Helical" evidence="1">
    <location>
        <begin position="80"/>
        <end position="104"/>
    </location>
</feature>
<accession>A0ABW7HZS0</accession>
<keyword evidence="1" id="KW-0812">Transmembrane</keyword>
<dbReference type="Proteomes" id="UP001607069">
    <property type="component" value="Unassembled WGS sequence"/>
</dbReference>
<dbReference type="RefSeq" id="WP_279950132.1">
    <property type="nucleotide sequence ID" value="NZ_BAABEN010000019.1"/>
</dbReference>
<name>A0ABW7HZS0_9ACTN</name>
<reference evidence="2 3" key="1">
    <citation type="submission" date="2024-10" db="EMBL/GenBank/DDBJ databases">
        <authorList>
            <person name="Cho J.-C."/>
        </authorList>
    </citation>
    <scope>NUCLEOTIDE SEQUENCE [LARGE SCALE GENOMIC DNA]</scope>
    <source>
        <strain evidence="2 3">KCTC29696</strain>
    </source>
</reference>
<proteinExistence type="predicted"/>
<evidence type="ECO:0000313" key="2">
    <source>
        <dbReference type="EMBL" id="MFH0251399.1"/>
    </source>
</evidence>
<feature type="transmembrane region" description="Helical" evidence="1">
    <location>
        <begin position="54"/>
        <end position="74"/>
    </location>
</feature>
<evidence type="ECO:0000256" key="1">
    <source>
        <dbReference type="SAM" id="Phobius"/>
    </source>
</evidence>
<comment type="caution">
    <text evidence="2">The sequence shown here is derived from an EMBL/GenBank/DDBJ whole genome shotgun (WGS) entry which is preliminary data.</text>
</comment>